<dbReference type="HOGENOM" id="CLU_040247_0_0_1"/>
<feature type="region of interest" description="Disordered" evidence="1">
    <location>
        <begin position="267"/>
        <end position="361"/>
    </location>
</feature>
<name>B8BEL2_ORYSI</name>
<evidence type="ECO:0000313" key="3">
    <source>
        <dbReference type="Proteomes" id="UP000007015"/>
    </source>
</evidence>
<accession>B8BEL2</accession>
<keyword evidence="3" id="KW-1185">Reference proteome</keyword>
<reference evidence="2 3" key="1">
    <citation type="journal article" date="2005" name="PLoS Biol.">
        <title>The genomes of Oryza sativa: a history of duplications.</title>
        <authorList>
            <person name="Yu J."/>
            <person name="Wang J."/>
            <person name="Lin W."/>
            <person name="Li S."/>
            <person name="Li H."/>
            <person name="Zhou J."/>
            <person name="Ni P."/>
            <person name="Dong W."/>
            <person name="Hu S."/>
            <person name="Zeng C."/>
            <person name="Zhang J."/>
            <person name="Zhang Y."/>
            <person name="Li R."/>
            <person name="Xu Z."/>
            <person name="Li S."/>
            <person name="Li X."/>
            <person name="Zheng H."/>
            <person name="Cong L."/>
            <person name="Lin L."/>
            <person name="Yin J."/>
            <person name="Geng J."/>
            <person name="Li G."/>
            <person name="Shi J."/>
            <person name="Liu J."/>
            <person name="Lv H."/>
            <person name="Li J."/>
            <person name="Wang J."/>
            <person name="Deng Y."/>
            <person name="Ran L."/>
            <person name="Shi X."/>
            <person name="Wang X."/>
            <person name="Wu Q."/>
            <person name="Li C."/>
            <person name="Ren X."/>
            <person name="Wang J."/>
            <person name="Wang X."/>
            <person name="Li D."/>
            <person name="Liu D."/>
            <person name="Zhang X."/>
            <person name="Ji Z."/>
            <person name="Zhao W."/>
            <person name="Sun Y."/>
            <person name="Zhang Z."/>
            <person name="Bao J."/>
            <person name="Han Y."/>
            <person name="Dong L."/>
            <person name="Ji J."/>
            <person name="Chen P."/>
            <person name="Wu S."/>
            <person name="Liu J."/>
            <person name="Xiao Y."/>
            <person name="Bu D."/>
            <person name="Tan J."/>
            <person name="Yang L."/>
            <person name="Ye C."/>
            <person name="Zhang J."/>
            <person name="Xu J."/>
            <person name="Zhou Y."/>
            <person name="Yu Y."/>
            <person name="Zhang B."/>
            <person name="Zhuang S."/>
            <person name="Wei H."/>
            <person name="Liu B."/>
            <person name="Lei M."/>
            <person name="Yu H."/>
            <person name="Li Y."/>
            <person name="Xu H."/>
            <person name="Wei S."/>
            <person name="He X."/>
            <person name="Fang L."/>
            <person name="Zhang Z."/>
            <person name="Zhang Y."/>
            <person name="Huang X."/>
            <person name="Su Z."/>
            <person name="Tong W."/>
            <person name="Li J."/>
            <person name="Tong Z."/>
            <person name="Li S."/>
            <person name="Ye J."/>
            <person name="Wang L."/>
            <person name="Fang L."/>
            <person name="Lei T."/>
            <person name="Chen C."/>
            <person name="Chen H."/>
            <person name="Xu Z."/>
            <person name="Li H."/>
            <person name="Huang H."/>
            <person name="Zhang F."/>
            <person name="Xu H."/>
            <person name="Li N."/>
            <person name="Zhao C."/>
            <person name="Li S."/>
            <person name="Dong L."/>
            <person name="Huang Y."/>
            <person name="Li L."/>
            <person name="Xi Y."/>
            <person name="Qi Q."/>
            <person name="Li W."/>
            <person name="Zhang B."/>
            <person name="Hu W."/>
            <person name="Zhang Y."/>
            <person name="Tian X."/>
            <person name="Jiao Y."/>
            <person name="Liang X."/>
            <person name="Jin J."/>
            <person name="Gao L."/>
            <person name="Zheng W."/>
            <person name="Hao B."/>
            <person name="Liu S."/>
            <person name="Wang W."/>
            <person name="Yuan L."/>
            <person name="Cao M."/>
            <person name="McDermott J."/>
            <person name="Samudrala R."/>
            <person name="Wang J."/>
            <person name="Wong G.K."/>
            <person name="Yang H."/>
        </authorList>
    </citation>
    <scope>NUCLEOTIDE SEQUENCE [LARGE SCALE GENOMIC DNA]</scope>
    <source>
        <strain evidence="3">cv. 93-11</strain>
    </source>
</reference>
<dbReference type="Gramene" id="BGIOSGA031278-TA">
    <property type="protein sequence ID" value="BGIOSGA031278-PA"/>
    <property type="gene ID" value="BGIOSGA031278"/>
</dbReference>
<protein>
    <submittedName>
        <fullName evidence="2">Uncharacterized protein</fullName>
    </submittedName>
</protein>
<dbReference type="EMBL" id="CM000134">
    <property type="protein sequence ID" value="EEC85068.1"/>
    <property type="molecule type" value="Genomic_DNA"/>
</dbReference>
<sequence length="517" mass="56714">MSTGFGRTCPRIKNHTHTHTHWVGYPRIPRPIGKIAIPTATEQKITAVVGASEHIISWSHWDSRPVAWFFFADVIQAQLPALLAVATTAGFKGWSRNLVYSIIHTCMIRHCLIALDDTRPNGFVIAGHEGDAFAVPVRRDAVLGSIPGGEVRGISWRAIVCTTTTSSRGQDEDAAGRARSLPAGPYVVLTKRARGSWPALLRTVADDGSLVRPSGYAVDALGEYVANSLRGFLGTVGGGYRALAVPDGREGDGRTWRIFLESGQAAGADSWPAHRRHSSADLLGHRRLERTAAEGGTSRRRRRFQEQRQNRAVPVPGVVWSRSSAPSRQRQRQRRTRWDEPPSPAVATPPPPPPRCSSCDGGEERDDIDMVMTCCGAVLCRGCAEVNPCGCPEWQNRRGFAVRIPTDYHDVDVDGDCFVEGAVMLQRPRWHQFMAMRIGMDGFYSVEDVYHSSSGVTYQIHSEEQITAEGVGGHLATGRDSCGGDRCQIGSPRKASAATWRQEDFVRWGSVDQDGDR</sequence>
<dbReference type="OMA" id="MAMRIGM"/>
<evidence type="ECO:0000256" key="1">
    <source>
        <dbReference type="SAM" id="MobiDB-lite"/>
    </source>
</evidence>
<proteinExistence type="predicted"/>
<gene>
    <name evidence="2" type="ORF">OsI_32410</name>
</gene>
<evidence type="ECO:0000313" key="2">
    <source>
        <dbReference type="EMBL" id="EEC85068.1"/>
    </source>
</evidence>
<feature type="compositionally biased region" description="Pro residues" evidence="1">
    <location>
        <begin position="341"/>
        <end position="355"/>
    </location>
</feature>
<dbReference type="Proteomes" id="UP000007015">
    <property type="component" value="Chromosome 9"/>
</dbReference>
<feature type="compositionally biased region" description="Basic and acidic residues" evidence="1">
    <location>
        <begin position="283"/>
        <end position="292"/>
    </location>
</feature>
<dbReference type="AlphaFoldDB" id="B8BEL2"/>
<organism evidence="2 3">
    <name type="scientific">Oryza sativa subsp. indica</name>
    <name type="common">Rice</name>
    <dbReference type="NCBI Taxonomy" id="39946"/>
    <lineage>
        <taxon>Eukaryota</taxon>
        <taxon>Viridiplantae</taxon>
        <taxon>Streptophyta</taxon>
        <taxon>Embryophyta</taxon>
        <taxon>Tracheophyta</taxon>
        <taxon>Spermatophyta</taxon>
        <taxon>Magnoliopsida</taxon>
        <taxon>Liliopsida</taxon>
        <taxon>Poales</taxon>
        <taxon>Poaceae</taxon>
        <taxon>BOP clade</taxon>
        <taxon>Oryzoideae</taxon>
        <taxon>Oryzeae</taxon>
        <taxon>Oryzinae</taxon>
        <taxon>Oryza</taxon>
        <taxon>Oryza sativa</taxon>
    </lineage>
</organism>